<name>A0A8K0DKB3_IGNLU</name>
<dbReference type="PANTHER" id="PTHR46409">
    <property type="entry name" value="HTH PSQ-TYPE DOMAIN-CONTAINING PROTEIN"/>
    <property type="match status" value="1"/>
</dbReference>
<proteinExistence type="predicted"/>
<organism evidence="1 2">
    <name type="scientific">Ignelater luminosus</name>
    <name type="common">Cucubano</name>
    <name type="synonym">Pyrophorus luminosus</name>
    <dbReference type="NCBI Taxonomy" id="2038154"/>
    <lineage>
        <taxon>Eukaryota</taxon>
        <taxon>Metazoa</taxon>
        <taxon>Ecdysozoa</taxon>
        <taxon>Arthropoda</taxon>
        <taxon>Hexapoda</taxon>
        <taxon>Insecta</taxon>
        <taxon>Pterygota</taxon>
        <taxon>Neoptera</taxon>
        <taxon>Endopterygota</taxon>
        <taxon>Coleoptera</taxon>
        <taxon>Polyphaga</taxon>
        <taxon>Elateriformia</taxon>
        <taxon>Elateroidea</taxon>
        <taxon>Elateridae</taxon>
        <taxon>Agrypninae</taxon>
        <taxon>Pyrophorini</taxon>
        <taxon>Ignelater</taxon>
    </lineage>
</organism>
<keyword evidence="2" id="KW-1185">Reference proteome</keyword>
<accession>A0A8K0DKB3</accession>
<dbReference type="OrthoDB" id="10038071at2759"/>
<dbReference type="AlphaFoldDB" id="A0A8K0DKB3"/>
<evidence type="ECO:0000313" key="2">
    <source>
        <dbReference type="Proteomes" id="UP000801492"/>
    </source>
</evidence>
<dbReference type="EMBL" id="VTPC01001418">
    <property type="protein sequence ID" value="KAF2902020.1"/>
    <property type="molecule type" value="Genomic_DNA"/>
</dbReference>
<reference evidence="1" key="1">
    <citation type="submission" date="2019-08" db="EMBL/GenBank/DDBJ databases">
        <title>The genome of the North American firefly Photinus pyralis.</title>
        <authorList>
            <consortium name="Photinus pyralis genome working group"/>
            <person name="Fallon T.R."/>
            <person name="Sander Lower S.E."/>
            <person name="Weng J.-K."/>
        </authorList>
    </citation>
    <scope>NUCLEOTIDE SEQUENCE</scope>
    <source>
        <strain evidence="1">TRF0915ILg1</strain>
        <tissue evidence="1">Whole body</tissue>
    </source>
</reference>
<sequence>MSSNRKNSAVLRIVKKAKELAERDDLLKKIPKISNFMTTSALNSSKSHEDEQHPSCSSAVTGFEEILQQNTQEILCNPPTIINSPTPDLVTTDDKTISRDSYLWELNEATRDFIATNVSTDQKYLYEICQAVSTGSSSPELANRQPGKMVHSRWLTSANRLLRLYVSTFNLSENLQLLVNYVIKVYAPIWFLIKQNTSLKDRPKHIFQLIMYSRFLPKNLRSVMDSVIERNAFFAHPENLLVSMLFDDKDHIRELALRRIIKARELKVAQNAGYLNLQKLTSLLEITPRYCVA</sequence>
<gene>
    <name evidence="1" type="ORF">ILUMI_04171</name>
</gene>
<dbReference type="PANTHER" id="PTHR46409:SF1">
    <property type="entry name" value="HTH PSQ-TYPE DOMAIN-CONTAINING PROTEIN"/>
    <property type="match status" value="1"/>
</dbReference>
<dbReference type="Proteomes" id="UP000801492">
    <property type="component" value="Unassembled WGS sequence"/>
</dbReference>
<evidence type="ECO:0000313" key="1">
    <source>
        <dbReference type="EMBL" id="KAF2902020.1"/>
    </source>
</evidence>
<protein>
    <submittedName>
        <fullName evidence="1">Uncharacterized protein</fullName>
    </submittedName>
</protein>
<comment type="caution">
    <text evidence="1">The sequence shown here is derived from an EMBL/GenBank/DDBJ whole genome shotgun (WGS) entry which is preliminary data.</text>
</comment>